<feature type="compositionally biased region" description="Acidic residues" evidence="5">
    <location>
        <begin position="54"/>
        <end position="64"/>
    </location>
</feature>
<name>A0A9W9PY43_9EURO</name>
<evidence type="ECO:0000259" key="6">
    <source>
        <dbReference type="SMART" id="SM00906"/>
    </source>
</evidence>
<evidence type="ECO:0000256" key="2">
    <source>
        <dbReference type="ARBA" id="ARBA00023125"/>
    </source>
</evidence>
<reference evidence="7" key="2">
    <citation type="journal article" date="2023" name="IMA Fungus">
        <title>Comparative genomic study of the Penicillium genus elucidates a diverse pangenome and 15 lateral gene transfer events.</title>
        <authorList>
            <person name="Petersen C."/>
            <person name="Sorensen T."/>
            <person name="Nielsen M.R."/>
            <person name="Sondergaard T.E."/>
            <person name="Sorensen J.L."/>
            <person name="Fitzpatrick D.A."/>
            <person name="Frisvad J.C."/>
            <person name="Nielsen K.L."/>
        </authorList>
    </citation>
    <scope>NUCLEOTIDE SEQUENCE</scope>
    <source>
        <strain evidence="7">IBT 21472</strain>
    </source>
</reference>
<feature type="region of interest" description="Disordered" evidence="5">
    <location>
        <begin position="1"/>
        <end position="66"/>
    </location>
</feature>
<dbReference type="GO" id="GO:0000981">
    <property type="term" value="F:DNA-binding transcription factor activity, RNA polymerase II-specific"/>
    <property type="evidence" value="ECO:0007669"/>
    <property type="project" value="TreeGrafter"/>
</dbReference>
<dbReference type="Pfam" id="PF04082">
    <property type="entry name" value="Fungal_trans"/>
    <property type="match status" value="1"/>
</dbReference>
<comment type="caution">
    <text evidence="7">The sequence shown here is derived from an EMBL/GenBank/DDBJ whole genome shotgun (WGS) entry which is preliminary data.</text>
</comment>
<gene>
    <name evidence="7" type="ORF">N7476_006667</name>
</gene>
<dbReference type="GO" id="GO:0000435">
    <property type="term" value="P:positive regulation of transcription from RNA polymerase II promoter by galactose"/>
    <property type="evidence" value="ECO:0007669"/>
    <property type="project" value="TreeGrafter"/>
</dbReference>
<dbReference type="PANTHER" id="PTHR47424:SF3">
    <property type="entry name" value="REGULATORY PROTEIN GAL4"/>
    <property type="match status" value="1"/>
</dbReference>
<organism evidence="7 8">
    <name type="scientific">Penicillium atrosanguineum</name>
    <dbReference type="NCBI Taxonomy" id="1132637"/>
    <lineage>
        <taxon>Eukaryota</taxon>
        <taxon>Fungi</taxon>
        <taxon>Dikarya</taxon>
        <taxon>Ascomycota</taxon>
        <taxon>Pezizomycotina</taxon>
        <taxon>Eurotiomycetes</taxon>
        <taxon>Eurotiomycetidae</taxon>
        <taxon>Eurotiales</taxon>
        <taxon>Aspergillaceae</taxon>
        <taxon>Penicillium</taxon>
    </lineage>
</organism>
<dbReference type="GO" id="GO:0006351">
    <property type="term" value="P:DNA-templated transcription"/>
    <property type="evidence" value="ECO:0007669"/>
    <property type="project" value="InterPro"/>
</dbReference>
<evidence type="ECO:0000313" key="8">
    <source>
        <dbReference type="Proteomes" id="UP001147746"/>
    </source>
</evidence>
<dbReference type="Proteomes" id="UP001147746">
    <property type="component" value="Unassembled WGS sequence"/>
</dbReference>
<keyword evidence="2" id="KW-0238">DNA-binding</keyword>
<accession>A0A9W9PY43</accession>
<dbReference type="SMART" id="SM00906">
    <property type="entry name" value="Fungal_trans"/>
    <property type="match status" value="1"/>
</dbReference>
<dbReference type="InterPro" id="IPR007219">
    <property type="entry name" value="XnlR_reg_dom"/>
</dbReference>
<dbReference type="GO" id="GO:0000978">
    <property type="term" value="F:RNA polymerase II cis-regulatory region sequence-specific DNA binding"/>
    <property type="evidence" value="ECO:0007669"/>
    <property type="project" value="TreeGrafter"/>
</dbReference>
<protein>
    <recommendedName>
        <fullName evidence="6">Xylanolytic transcriptional activator regulatory domain-containing protein</fullName>
    </recommendedName>
</protein>
<dbReference type="GO" id="GO:0005634">
    <property type="term" value="C:nucleus"/>
    <property type="evidence" value="ECO:0007669"/>
    <property type="project" value="TreeGrafter"/>
</dbReference>
<keyword evidence="3" id="KW-0804">Transcription</keyword>
<evidence type="ECO:0000256" key="5">
    <source>
        <dbReference type="SAM" id="MobiDB-lite"/>
    </source>
</evidence>
<keyword evidence="1" id="KW-0805">Transcription regulation</keyword>
<dbReference type="AlphaFoldDB" id="A0A9W9PY43"/>
<dbReference type="PANTHER" id="PTHR47424">
    <property type="entry name" value="REGULATORY PROTEIN GAL4"/>
    <property type="match status" value="1"/>
</dbReference>
<dbReference type="InterPro" id="IPR051127">
    <property type="entry name" value="Fungal_SecMet_Regulators"/>
</dbReference>
<evidence type="ECO:0000256" key="1">
    <source>
        <dbReference type="ARBA" id="ARBA00023015"/>
    </source>
</evidence>
<evidence type="ECO:0000256" key="4">
    <source>
        <dbReference type="ARBA" id="ARBA00023242"/>
    </source>
</evidence>
<keyword evidence="8" id="KW-1185">Reference proteome</keyword>
<reference evidence="7" key="1">
    <citation type="submission" date="2022-12" db="EMBL/GenBank/DDBJ databases">
        <authorList>
            <person name="Petersen C."/>
        </authorList>
    </citation>
    <scope>NUCLEOTIDE SEQUENCE</scope>
    <source>
        <strain evidence="7">IBT 21472</strain>
    </source>
</reference>
<evidence type="ECO:0000256" key="3">
    <source>
        <dbReference type="ARBA" id="ARBA00023163"/>
    </source>
</evidence>
<sequence>MPGPRPPAARAPARNHVPVLASPPSSPGHSREASSISTVLNPTAIDPCSVSDRLDDDQGLDQDPDNDRAYYTAHGRFAGQVAAAIDRRAGFIQPVTSHLVPLVDAPLFGELNLPSQSCILHSTTELPSRADADQLVDVYWRYVDPIEPILDRDHFTKDYEASYCTPGASLRVDHDIWLSILNTVFALAIQRQEGTPLKKRNEAGNRYFRRAWAFVPAESILWKPGSIELVQCLMLMNRYLHCTNNQQKTWMTAGLAMRIAQTICCHLPETPSTRETDNEKRLKRKIWASCVALDRCVSWSLGKTSTLVLVPSPDSGCQQNGKRPEHLRWELHEIGNQIQLAQTQSRSSPTKDGVLHLCQQDKYHTVAVHLDACLNKWENSLPSDWQLQNIRFMGDNTSRAERYMLHLRLLHSRIYLYRPMLARFYSMKSDPQSKHTKPTGLSDRLLKECAGMCVEAAQKVTSMIIETLEVDETIGLLPWWNRIYYLHIAGAIFLAAMFGSDLFTESVSQSWHDVLSALHAHVHLTTYAQQCVWTFETLSARILGTNCPTLHGGAEALVEGTAICCFDDIFQDIRFDFDTFLYGSEDPITIEGLS</sequence>
<keyword evidence="4" id="KW-0539">Nucleus</keyword>
<evidence type="ECO:0000313" key="7">
    <source>
        <dbReference type="EMBL" id="KAJ5316360.1"/>
    </source>
</evidence>
<dbReference type="CDD" id="cd12148">
    <property type="entry name" value="fungal_TF_MHR"/>
    <property type="match status" value="1"/>
</dbReference>
<dbReference type="EMBL" id="JAPZBO010000005">
    <property type="protein sequence ID" value="KAJ5316360.1"/>
    <property type="molecule type" value="Genomic_DNA"/>
</dbReference>
<feature type="domain" description="Xylanolytic transcriptional activator regulatory" evidence="6">
    <location>
        <begin position="249"/>
        <end position="326"/>
    </location>
</feature>
<proteinExistence type="predicted"/>
<dbReference type="GO" id="GO:0008270">
    <property type="term" value="F:zinc ion binding"/>
    <property type="evidence" value="ECO:0007669"/>
    <property type="project" value="InterPro"/>
</dbReference>